<proteinExistence type="inferred from homology"/>
<protein>
    <recommendedName>
        <fullName evidence="3">beta-galactosidase</fullName>
        <ecNumber evidence="3">3.2.1.23</ecNumber>
    </recommendedName>
    <alternativeName>
        <fullName evidence="6">Lactase</fullName>
    </alternativeName>
</protein>
<evidence type="ECO:0000256" key="3">
    <source>
        <dbReference type="ARBA" id="ARBA00012756"/>
    </source>
</evidence>
<organism evidence="9 10">
    <name type="scientific">Microbulbifer salipaludis</name>
    <dbReference type="NCBI Taxonomy" id="187980"/>
    <lineage>
        <taxon>Bacteria</taxon>
        <taxon>Pseudomonadati</taxon>
        <taxon>Pseudomonadota</taxon>
        <taxon>Gammaproteobacteria</taxon>
        <taxon>Cellvibrionales</taxon>
        <taxon>Microbulbiferaceae</taxon>
        <taxon>Microbulbifer</taxon>
    </lineage>
</organism>
<dbReference type="Pfam" id="PF16353">
    <property type="entry name" value="LacZ_4"/>
    <property type="match status" value="1"/>
</dbReference>
<evidence type="ECO:0000256" key="2">
    <source>
        <dbReference type="ARBA" id="ARBA00007401"/>
    </source>
</evidence>
<dbReference type="PRINTS" id="PR00132">
    <property type="entry name" value="GLHYDRLASE2"/>
</dbReference>
<evidence type="ECO:0000256" key="7">
    <source>
        <dbReference type="SAM" id="SignalP"/>
    </source>
</evidence>
<dbReference type="Gene3D" id="2.60.40.10">
    <property type="entry name" value="Immunoglobulins"/>
    <property type="match status" value="2"/>
</dbReference>
<feature type="signal peptide" evidence="7">
    <location>
        <begin position="1"/>
        <end position="20"/>
    </location>
</feature>
<dbReference type="InterPro" id="IPR014718">
    <property type="entry name" value="GH-type_carb-bd"/>
</dbReference>
<keyword evidence="10" id="KW-1185">Reference proteome</keyword>
<dbReference type="SUPFAM" id="SSF74650">
    <property type="entry name" value="Galactose mutarotase-like"/>
    <property type="match status" value="1"/>
</dbReference>
<dbReference type="InterPro" id="IPR004199">
    <property type="entry name" value="B-gal_small/dom_5"/>
</dbReference>
<name>A0ABS3E7J4_9GAMM</name>
<dbReference type="InterPro" id="IPR017853">
    <property type="entry name" value="GH"/>
</dbReference>
<evidence type="ECO:0000256" key="6">
    <source>
        <dbReference type="ARBA" id="ARBA00032230"/>
    </source>
</evidence>
<dbReference type="PANTHER" id="PTHR46323:SF2">
    <property type="entry name" value="BETA-GALACTOSIDASE"/>
    <property type="match status" value="1"/>
</dbReference>
<comment type="catalytic activity">
    <reaction evidence="1">
        <text>Hydrolysis of terminal non-reducing beta-D-galactose residues in beta-D-galactosides.</text>
        <dbReference type="EC" id="3.2.1.23"/>
    </reaction>
</comment>
<keyword evidence="7" id="KW-0732">Signal</keyword>
<gene>
    <name evidence="9" type="ORF">JF535_10540</name>
</gene>
<reference evidence="9 10" key="1">
    <citation type="submission" date="2020-12" db="EMBL/GenBank/DDBJ databases">
        <title>Oil enriched cultivation method for isolating marine PHA-producing bacteria.</title>
        <authorList>
            <person name="Zheng W."/>
            <person name="Yu S."/>
            <person name="Huang Y."/>
        </authorList>
    </citation>
    <scope>NUCLEOTIDE SEQUENCE [LARGE SCALE GENOMIC DNA]</scope>
    <source>
        <strain evidence="9 10">SN0-2</strain>
    </source>
</reference>
<dbReference type="InterPro" id="IPR006103">
    <property type="entry name" value="Glyco_hydro_2_cat"/>
</dbReference>
<dbReference type="InterPro" id="IPR050347">
    <property type="entry name" value="Bact_Beta-galactosidase"/>
</dbReference>
<dbReference type="Pfam" id="PF02929">
    <property type="entry name" value="Bgal_small_N"/>
    <property type="match status" value="1"/>
</dbReference>
<dbReference type="SUPFAM" id="SSF51445">
    <property type="entry name" value="(Trans)glycosidases"/>
    <property type="match status" value="1"/>
</dbReference>
<dbReference type="Gene3D" id="2.70.98.10">
    <property type="match status" value="1"/>
</dbReference>
<dbReference type="Proteomes" id="UP000664293">
    <property type="component" value="Unassembled WGS sequence"/>
</dbReference>
<comment type="similarity">
    <text evidence="2">Belongs to the glycosyl hydrolase 2 family.</text>
</comment>
<evidence type="ECO:0000256" key="4">
    <source>
        <dbReference type="ARBA" id="ARBA00022801"/>
    </source>
</evidence>
<dbReference type="InterPro" id="IPR008979">
    <property type="entry name" value="Galactose-bd-like_sf"/>
</dbReference>
<keyword evidence="4" id="KW-0378">Hydrolase</keyword>
<dbReference type="InterPro" id="IPR032312">
    <property type="entry name" value="LacZ_4"/>
</dbReference>
<evidence type="ECO:0000259" key="8">
    <source>
        <dbReference type="SMART" id="SM01038"/>
    </source>
</evidence>
<dbReference type="InterPro" id="IPR013783">
    <property type="entry name" value="Ig-like_fold"/>
</dbReference>
<dbReference type="Pfam" id="PF02837">
    <property type="entry name" value="Glyco_hydro_2_N"/>
    <property type="match status" value="1"/>
</dbReference>
<comment type="caution">
    <text evidence="9">The sequence shown here is derived from an EMBL/GenBank/DDBJ whole genome shotgun (WGS) entry which is preliminary data.</text>
</comment>
<evidence type="ECO:0000256" key="5">
    <source>
        <dbReference type="ARBA" id="ARBA00023295"/>
    </source>
</evidence>
<sequence>MRHFLIGILLTAIGSSASSAAPLPDWGNPEVFRINKQPARSFFYPALSAAEAFSPSPLATENHLLLNGNWKFHWVEHPTQRPATFHQPAFDDSPWGTIAVPANWEINGFGIPYYHSHACFQPDAVPPELPRSYNPVGSYRQTFSLPEDWDGKRIFIHFGAVKSAFYLWVNGRKVGYSQDSKTAAEFDLTPYLKAGENLLAVQVFRYSDGSYLECQDMWRMSGIERDVYLYATPKVHLRDFHARTDLTNGYRDGVIDFRAQIANARSKAAEGYRVQLTLSDADNNTVAEQVVAVPRVAPGQEHEVATRIEVPGAEPWSAERPYLYRLQLALIGGDGTPAEYIGHKLGIRSTEYRDGQILINGKPILFKGVNRHEHDPITGHVVSRESMEHDARLMKAFNINSVRLAHYPNDPYWYQLADEFGFYLMDEANIESHGVGAANQGSPYDPSIHPVNKPQWRAAYIDRIRNMYERSKNSAAVVIRSLGNESGDGPNLEAAYDWLKQRDPAPVMSEQAQLRRHTDAYGQMYASLDQIIRYARTGFDERPAILIEYEHAMGNSLGNFQEYWDAFETYDALQGGFIWDWVDQTFLRTAPGGQSFFAYGGDLEPPAVAHSDSFCANGLVQADRTPYPYLWEVKFAHQNVGFRALDLESGALEITNKHFFRSLSGWTLDWKLLEDGVPVAEGGGIPLQAPAQGSQRVQLPVAYARQPGSEYFLNLSVHTDGTEPLLEPGHEVASYQLAYAPLPAAESKATSSKRLRTRENDLEITVSGSAFKAVFDKQTGFLGQLAYGNREVLAGPTHPEFWRAPIDNDLEARGYGGSLATWQFVGRNAQLTDIRIVERGEGHVTIATEHWLAQVQSRYQMQYQIHGDGRIAVEVYFLAAPHQQQPQLPRLGSLFTLKPEFSSVSWYGRGPHENYADRNHSALVGRYSARVDELFVPYVRPQENGYRTDVREVSFTNADGLGVRFSGDPLLGFGASYYDTDQFDASREHVKKRNLHPYQLVARDRIFVNIDLAQRGVGGTDSWGAPPLFEYTLPYLDYRYRFEIAPAKSTLHVSRR</sequence>
<dbReference type="SMART" id="SM01038">
    <property type="entry name" value="Bgal_small_N"/>
    <property type="match status" value="1"/>
</dbReference>
<dbReference type="RefSeq" id="WP_207001881.1">
    <property type="nucleotide sequence ID" value="NZ_JAEKJR010000002.1"/>
</dbReference>
<dbReference type="SUPFAM" id="SSF49785">
    <property type="entry name" value="Galactose-binding domain-like"/>
    <property type="match status" value="1"/>
</dbReference>
<keyword evidence="5" id="KW-0326">Glycosidase</keyword>
<accession>A0ABS3E7J4</accession>
<feature type="domain" description="Beta galactosidase small chain/" evidence="8">
    <location>
        <begin position="765"/>
        <end position="1045"/>
    </location>
</feature>
<dbReference type="InterPro" id="IPR006104">
    <property type="entry name" value="Glyco_hydro_2_N"/>
</dbReference>
<dbReference type="Gene3D" id="2.60.120.260">
    <property type="entry name" value="Galactose-binding domain-like"/>
    <property type="match status" value="1"/>
</dbReference>
<evidence type="ECO:0000256" key="1">
    <source>
        <dbReference type="ARBA" id="ARBA00001412"/>
    </source>
</evidence>
<dbReference type="InterPro" id="IPR006101">
    <property type="entry name" value="Glyco_hydro_2"/>
</dbReference>
<evidence type="ECO:0000313" key="9">
    <source>
        <dbReference type="EMBL" id="MBN8431286.1"/>
    </source>
</evidence>
<dbReference type="EMBL" id="JAEKJR010000002">
    <property type="protein sequence ID" value="MBN8431286.1"/>
    <property type="molecule type" value="Genomic_DNA"/>
</dbReference>
<dbReference type="PANTHER" id="PTHR46323">
    <property type="entry name" value="BETA-GALACTOSIDASE"/>
    <property type="match status" value="1"/>
</dbReference>
<dbReference type="Gene3D" id="3.20.20.80">
    <property type="entry name" value="Glycosidases"/>
    <property type="match status" value="1"/>
</dbReference>
<dbReference type="Pfam" id="PF00703">
    <property type="entry name" value="Glyco_hydro_2"/>
    <property type="match status" value="1"/>
</dbReference>
<dbReference type="InterPro" id="IPR006102">
    <property type="entry name" value="Ig-like_GH2"/>
</dbReference>
<dbReference type="InterPro" id="IPR036156">
    <property type="entry name" value="Beta-gal/glucu_dom_sf"/>
</dbReference>
<dbReference type="Pfam" id="PF02836">
    <property type="entry name" value="Glyco_hydro_2_C"/>
    <property type="match status" value="1"/>
</dbReference>
<evidence type="ECO:0000313" key="10">
    <source>
        <dbReference type="Proteomes" id="UP000664293"/>
    </source>
</evidence>
<dbReference type="SUPFAM" id="SSF49303">
    <property type="entry name" value="beta-Galactosidase/glucuronidase domain"/>
    <property type="match status" value="2"/>
</dbReference>
<feature type="chain" id="PRO_5046937134" description="beta-galactosidase" evidence="7">
    <location>
        <begin position="21"/>
        <end position="1056"/>
    </location>
</feature>
<dbReference type="EC" id="3.2.1.23" evidence="3"/>
<dbReference type="InterPro" id="IPR011013">
    <property type="entry name" value="Gal_mutarotase_sf_dom"/>
</dbReference>